<dbReference type="SUPFAM" id="SSF56399">
    <property type="entry name" value="ADP-ribosylation"/>
    <property type="match status" value="1"/>
</dbReference>
<dbReference type="AlphaFoldDB" id="A0A9E7R6L0"/>
<dbReference type="Proteomes" id="UP001057580">
    <property type="component" value="Chromosome"/>
</dbReference>
<dbReference type="InterPro" id="IPR009297">
    <property type="entry name" value="DUF952"/>
</dbReference>
<name>A0A9E7R6L0_9EURY</name>
<keyword evidence="2" id="KW-1185">Reference proteome</keyword>
<dbReference type="KEGG" id="ssai:N0B31_13090"/>
<dbReference type="PANTHER" id="PTHR34129:SF1">
    <property type="entry name" value="DUF952 DOMAIN-CONTAINING PROTEIN"/>
    <property type="match status" value="1"/>
</dbReference>
<protein>
    <submittedName>
        <fullName evidence="1">DUF952 domain-containing protein</fullName>
    </submittedName>
</protein>
<organism evidence="1 2">
    <name type="scientific">Salinirubellus salinus</name>
    <dbReference type="NCBI Taxonomy" id="1364945"/>
    <lineage>
        <taxon>Archaea</taxon>
        <taxon>Methanobacteriati</taxon>
        <taxon>Methanobacteriota</taxon>
        <taxon>Stenosarchaea group</taxon>
        <taxon>Halobacteria</taxon>
        <taxon>Halobacteriales</taxon>
        <taxon>Natronomonadaceae</taxon>
        <taxon>Salinirubellus</taxon>
    </lineage>
</organism>
<dbReference type="RefSeq" id="WP_260643984.1">
    <property type="nucleotide sequence ID" value="NZ_CP104003.1"/>
</dbReference>
<accession>A0A9E7R6L0</accession>
<sequence>MLHVVDAEDWEARRTNGEYRPPSLDAQGFVHLSPADAVLAVAQYNHAGDAEPLLVVVDRTCLGDVRYEEGDGRAFPHLYGPLPVDAVTDVLAFPREEGRFVLPTELRD</sequence>
<proteinExistence type="predicted"/>
<dbReference type="EMBL" id="CP104003">
    <property type="protein sequence ID" value="UWM56870.1"/>
    <property type="molecule type" value="Genomic_DNA"/>
</dbReference>
<gene>
    <name evidence="1" type="ORF">N0B31_13090</name>
</gene>
<dbReference type="Gene3D" id="3.20.170.20">
    <property type="entry name" value="Protein of unknown function DUF952"/>
    <property type="match status" value="1"/>
</dbReference>
<dbReference type="PANTHER" id="PTHR34129">
    <property type="entry name" value="BLR1139 PROTEIN"/>
    <property type="match status" value="1"/>
</dbReference>
<evidence type="ECO:0000313" key="2">
    <source>
        <dbReference type="Proteomes" id="UP001057580"/>
    </source>
</evidence>
<reference evidence="1" key="1">
    <citation type="submission" date="2022-09" db="EMBL/GenBank/DDBJ databases">
        <title>Diverse halophilic archaea isolated from saline environments.</title>
        <authorList>
            <person name="Cui H.-L."/>
        </authorList>
    </citation>
    <scope>NUCLEOTIDE SEQUENCE</scope>
    <source>
        <strain evidence="1">ZS-35-S2</strain>
    </source>
</reference>
<evidence type="ECO:0000313" key="1">
    <source>
        <dbReference type="EMBL" id="UWM56870.1"/>
    </source>
</evidence>
<dbReference type="Pfam" id="PF06108">
    <property type="entry name" value="DUF952"/>
    <property type="match status" value="1"/>
</dbReference>
<dbReference type="GeneID" id="74943374"/>